<evidence type="ECO:0000313" key="1">
    <source>
        <dbReference type="EMBL" id="KAJ9648720.1"/>
    </source>
</evidence>
<keyword evidence="2" id="KW-1185">Reference proteome</keyword>
<accession>A0ACC2ZM95</accession>
<organism evidence="1 2">
    <name type="scientific">Coniosporium tulheliwenetii</name>
    <dbReference type="NCBI Taxonomy" id="3383036"/>
    <lineage>
        <taxon>Eukaryota</taxon>
        <taxon>Fungi</taxon>
        <taxon>Dikarya</taxon>
        <taxon>Ascomycota</taxon>
        <taxon>Pezizomycotina</taxon>
        <taxon>Dothideomycetes</taxon>
        <taxon>Dothideomycetes incertae sedis</taxon>
        <taxon>Coniosporium</taxon>
    </lineage>
</organism>
<reference evidence="1" key="1">
    <citation type="submission" date="2022-10" db="EMBL/GenBank/DDBJ databases">
        <title>Culturing micro-colonial fungi from biological soil crusts in the Mojave desert and describing Neophaeococcomyces mojavensis, and introducing the new genera and species Taxawa tesnikishii.</title>
        <authorList>
            <person name="Kurbessoian T."/>
            <person name="Stajich J.E."/>
        </authorList>
    </citation>
    <scope>NUCLEOTIDE SEQUENCE</scope>
    <source>
        <strain evidence="1">JES_115</strain>
    </source>
</reference>
<protein>
    <submittedName>
        <fullName evidence="1">Uncharacterized protein</fullName>
    </submittedName>
</protein>
<dbReference type="Proteomes" id="UP001172680">
    <property type="component" value="Unassembled WGS sequence"/>
</dbReference>
<evidence type="ECO:0000313" key="2">
    <source>
        <dbReference type="Proteomes" id="UP001172680"/>
    </source>
</evidence>
<dbReference type="EMBL" id="JAPDRP010000002">
    <property type="protein sequence ID" value="KAJ9648720.1"/>
    <property type="molecule type" value="Genomic_DNA"/>
</dbReference>
<sequence>MPQFDFNIAWEVLTDAEKKRVFAIWCYQTAEVQTDWAKVAEAAASGQATIDSMKTYQRRTLKKLKDAGAELDEDSSPVGGATSTGEGTTPKPTPKKKATAGEKKPTSGGRKRKAKEDIPVDSVEEELVTKKVKEEVKEEVDGDGEDEQVI</sequence>
<gene>
    <name evidence="1" type="ORF">H2199_000633</name>
</gene>
<name>A0ACC2ZM95_9PEZI</name>
<proteinExistence type="predicted"/>
<comment type="caution">
    <text evidence="1">The sequence shown here is derived from an EMBL/GenBank/DDBJ whole genome shotgun (WGS) entry which is preliminary data.</text>
</comment>